<keyword evidence="3" id="KW-1185">Reference proteome</keyword>
<organism evidence="2 3">
    <name type="scientific">Glycomyces terrestris</name>
    <dbReference type="NCBI Taxonomy" id="2493553"/>
    <lineage>
        <taxon>Bacteria</taxon>
        <taxon>Bacillati</taxon>
        <taxon>Actinomycetota</taxon>
        <taxon>Actinomycetes</taxon>
        <taxon>Glycomycetales</taxon>
        <taxon>Glycomycetaceae</taxon>
        <taxon>Glycomyces</taxon>
    </lineage>
</organism>
<evidence type="ECO:0000256" key="1">
    <source>
        <dbReference type="SAM" id="Phobius"/>
    </source>
</evidence>
<dbReference type="NCBIfam" id="NF047765">
    <property type="entry name" value="LIC_13387_fam"/>
    <property type="match status" value="1"/>
</dbReference>
<keyword evidence="1" id="KW-0812">Transmembrane</keyword>
<keyword evidence="1" id="KW-0472">Membrane</keyword>
<evidence type="ECO:0000313" key="2">
    <source>
        <dbReference type="EMBL" id="RRS00452.1"/>
    </source>
</evidence>
<sequence length="135" mass="13912">MRLTAFRVGAAAWTVTGLVHDALELALPGDPELEAAMRAASVQLGPVSLEAAALYRGLSLAMGLAMIVAGVLLWMIARAFRTEPERARPFGFVALAGSAAVLALAAFMIPGPPLVTFGVATAAFAVALAPRRAAR</sequence>
<accession>A0A426V0R8</accession>
<feature type="transmembrane region" description="Helical" evidence="1">
    <location>
        <begin position="53"/>
        <end position="77"/>
    </location>
</feature>
<reference evidence="2 3" key="1">
    <citation type="submission" date="2018-12" db="EMBL/GenBank/DDBJ databases">
        <title>Glycomyces sp. YIM 121974 draft genome.</title>
        <authorList>
            <person name="Li Q."/>
        </authorList>
    </citation>
    <scope>NUCLEOTIDE SEQUENCE [LARGE SCALE GENOMIC DNA]</scope>
    <source>
        <strain evidence="2 3">YIM 121974</strain>
    </source>
</reference>
<keyword evidence="1" id="KW-1133">Transmembrane helix</keyword>
<dbReference type="Proteomes" id="UP000277256">
    <property type="component" value="Unassembled WGS sequence"/>
</dbReference>
<dbReference type="EMBL" id="RSEB01000002">
    <property type="protein sequence ID" value="RRS00452.1"/>
    <property type="molecule type" value="Genomic_DNA"/>
</dbReference>
<evidence type="ECO:0000313" key="3">
    <source>
        <dbReference type="Proteomes" id="UP000277256"/>
    </source>
</evidence>
<protein>
    <submittedName>
        <fullName evidence="2">Uncharacterized protein</fullName>
    </submittedName>
</protein>
<dbReference type="AlphaFoldDB" id="A0A426V0R8"/>
<dbReference type="InterPro" id="IPR058068">
    <property type="entry name" value="LIC_13387-like"/>
</dbReference>
<feature type="transmembrane region" description="Helical" evidence="1">
    <location>
        <begin position="89"/>
        <end position="109"/>
    </location>
</feature>
<comment type="caution">
    <text evidence="2">The sequence shown here is derived from an EMBL/GenBank/DDBJ whole genome shotgun (WGS) entry which is preliminary data.</text>
</comment>
<name>A0A426V0R8_9ACTN</name>
<dbReference type="OrthoDB" id="5194453at2"/>
<dbReference type="RefSeq" id="WP_125247131.1">
    <property type="nucleotide sequence ID" value="NZ_RSEB01000002.1"/>
</dbReference>
<gene>
    <name evidence="2" type="ORF">EIW28_07765</name>
</gene>
<proteinExistence type="predicted"/>
<feature type="transmembrane region" description="Helical" evidence="1">
    <location>
        <begin position="115"/>
        <end position="134"/>
    </location>
</feature>